<dbReference type="Pfam" id="PF13561">
    <property type="entry name" value="adh_short_C2"/>
    <property type="match status" value="1"/>
</dbReference>
<dbReference type="Proteomes" id="UP000094256">
    <property type="component" value="Plasmid unnamed"/>
</dbReference>
<name>A0A1B3ZIG8_9SPHN</name>
<sequence length="264" mass="26709">MAERLAGKSALISGGGGGIARATARRFVEEGASVVLGDISLALAEEAAKPLGSSAAAVAMDVRKEDDWQAAVDLAVSRYGKLDIVCNVAGFGIPGTIEDMRMEDYHRMLAVNLTGTVIGCQVGLRGILASGGSGAIVNLSTLAALLGPADAAGYAAAKGGVTALTRTVAMHCAQRRYPVRCVAIHPTYADTPNIDAVAAQVEGGRAALLSAMATQVPMGRVCTADDIASSILFLASDEAAMISGSSIVIDGAQSAGPPSIRPLE</sequence>
<dbReference type="OrthoDB" id="5457012at2"/>
<keyword evidence="3" id="KW-0614">Plasmid</keyword>
<dbReference type="SUPFAM" id="SSF51735">
    <property type="entry name" value="NAD(P)-binding Rossmann-fold domains"/>
    <property type="match status" value="1"/>
</dbReference>
<dbReference type="PRINTS" id="PR00081">
    <property type="entry name" value="GDHRDH"/>
</dbReference>
<dbReference type="Gene3D" id="3.40.50.720">
    <property type="entry name" value="NAD(P)-binding Rossmann-like Domain"/>
    <property type="match status" value="1"/>
</dbReference>
<dbReference type="PRINTS" id="PR00080">
    <property type="entry name" value="SDRFAMILY"/>
</dbReference>
<proteinExistence type="inferred from homology"/>
<dbReference type="KEGG" id="span:AWL63_24005"/>
<dbReference type="PANTHER" id="PTHR42760">
    <property type="entry name" value="SHORT-CHAIN DEHYDROGENASES/REDUCTASES FAMILY MEMBER"/>
    <property type="match status" value="1"/>
</dbReference>
<geneLocation type="plasmid" evidence="4"/>
<keyword evidence="4" id="KW-1185">Reference proteome</keyword>
<evidence type="ECO:0000256" key="1">
    <source>
        <dbReference type="ARBA" id="ARBA00006484"/>
    </source>
</evidence>
<organism evidence="3 4">
    <name type="scientific">Sphingomonas panacis</name>
    <dbReference type="NCBI Taxonomy" id="1560345"/>
    <lineage>
        <taxon>Bacteria</taxon>
        <taxon>Pseudomonadati</taxon>
        <taxon>Pseudomonadota</taxon>
        <taxon>Alphaproteobacteria</taxon>
        <taxon>Sphingomonadales</taxon>
        <taxon>Sphingomonadaceae</taxon>
        <taxon>Sphingomonas</taxon>
    </lineage>
</organism>
<reference evidence="3 4" key="1">
    <citation type="submission" date="2016-01" db="EMBL/GenBank/DDBJ databases">
        <title>Complete genome and mega plasmid sequence of Sphingomonas panacis DCY99 elicits systemic resistance in rice to Xanthomonas oryzae.</title>
        <authorList>
            <person name="Kim Y.J."/>
            <person name="Yang D.C."/>
            <person name="Sing P."/>
        </authorList>
    </citation>
    <scope>NUCLEOTIDE SEQUENCE [LARGE SCALE GENOMIC DNA]</scope>
    <source>
        <strain evidence="3 4">DCY99</strain>
        <plasmid evidence="4">Plasmid</plasmid>
    </source>
</reference>
<gene>
    <name evidence="3" type="ORF">AWL63_24005</name>
</gene>
<dbReference type="AlphaFoldDB" id="A0A1B3ZIG8"/>
<dbReference type="GO" id="GO:0016616">
    <property type="term" value="F:oxidoreductase activity, acting on the CH-OH group of donors, NAD or NADP as acceptor"/>
    <property type="evidence" value="ECO:0007669"/>
    <property type="project" value="TreeGrafter"/>
</dbReference>
<evidence type="ECO:0000256" key="2">
    <source>
        <dbReference type="ARBA" id="ARBA00023002"/>
    </source>
</evidence>
<protein>
    <submittedName>
        <fullName evidence="3">3-beta hydroxysteroid dehydrogenase</fullName>
    </submittedName>
</protein>
<dbReference type="EMBL" id="CP014169">
    <property type="protein sequence ID" value="AOH87226.1"/>
    <property type="molecule type" value="Genomic_DNA"/>
</dbReference>
<dbReference type="FunFam" id="3.40.50.720:FF:000084">
    <property type="entry name" value="Short-chain dehydrogenase reductase"/>
    <property type="match status" value="1"/>
</dbReference>
<dbReference type="RefSeq" id="WP_069207791.1">
    <property type="nucleotide sequence ID" value="NZ_CP014169.1"/>
</dbReference>
<dbReference type="InterPro" id="IPR036291">
    <property type="entry name" value="NAD(P)-bd_dom_sf"/>
</dbReference>
<evidence type="ECO:0000313" key="4">
    <source>
        <dbReference type="Proteomes" id="UP000094256"/>
    </source>
</evidence>
<comment type="similarity">
    <text evidence="1">Belongs to the short-chain dehydrogenases/reductases (SDR) family.</text>
</comment>
<dbReference type="PANTHER" id="PTHR42760:SF115">
    <property type="entry name" value="3-OXOACYL-[ACYL-CARRIER-PROTEIN] REDUCTASE FABG"/>
    <property type="match status" value="1"/>
</dbReference>
<keyword evidence="2" id="KW-0560">Oxidoreductase</keyword>
<evidence type="ECO:0000313" key="3">
    <source>
        <dbReference type="EMBL" id="AOH87226.1"/>
    </source>
</evidence>
<dbReference type="InterPro" id="IPR002347">
    <property type="entry name" value="SDR_fam"/>
</dbReference>
<accession>A0A1B3ZIG8</accession>